<dbReference type="EC" id="3.6.3.4" evidence="2"/>
<dbReference type="KEGG" id="mai:MICA_1256"/>
<dbReference type="STRING" id="856793.MICA_1256"/>
<proteinExistence type="predicted"/>
<dbReference type="GO" id="GO:0016787">
    <property type="term" value="F:hydrolase activity"/>
    <property type="evidence" value="ECO:0007669"/>
    <property type="project" value="UniProtKB-KW"/>
</dbReference>
<dbReference type="AlphaFoldDB" id="G2KRL7"/>
<name>G2KRL7_MICAA</name>
<evidence type="ECO:0000313" key="3">
    <source>
        <dbReference type="Proteomes" id="UP000009286"/>
    </source>
</evidence>
<keyword evidence="2" id="KW-0378">Hydrolase</keyword>
<protein>
    <submittedName>
        <fullName evidence="2">Copper-transporting P-type ATPase</fullName>
        <ecNumber evidence="2">3.6.3.4</ecNumber>
    </submittedName>
</protein>
<feature type="signal peptide" evidence="1">
    <location>
        <begin position="1"/>
        <end position="19"/>
    </location>
</feature>
<dbReference type="Proteomes" id="UP000009286">
    <property type="component" value="Chromosome"/>
</dbReference>
<dbReference type="HOGENOM" id="CLU_141598_1_0_5"/>
<sequence>MKTFVLALILTLFALPAFAADHQHGDSWLKPVEAKYVCMMNNKAFDKPQMAVEVEGKTYYGCCPMCKDILQKDASKRSAKDPVSGNAVDKSSAIIGTDAHGMVYYFENEENFHKYASGPMPEMNPEHMDGMDMKGMKGHNQ</sequence>
<evidence type="ECO:0000256" key="1">
    <source>
        <dbReference type="SAM" id="SignalP"/>
    </source>
</evidence>
<feature type="chain" id="PRO_5003432938" evidence="1">
    <location>
        <begin position="20"/>
        <end position="141"/>
    </location>
</feature>
<organism evidence="2 3">
    <name type="scientific">Micavibrio aeruginosavorus (strain ARL-13)</name>
    <dbReference type="NCBI Taxonomy" id="856793"/>
    <lineage>
        <taxon>Bacteria</taxon>
        <taxon>Pseudomonadati</taxon>
        <taxon>Bdellovibrionota</taxon>
        <taxon>Bdellovibrionia</taxon>
        <taxon>Bdellovibrionales</taxon>
        <taxon>Pseudobdellovibrionaceae</taxon>
        <taxon>Micavibrio</taxon>
    </lineage>
</organism>
<keyword evidence="3" id="KW-1185">Reference proteome</keyword>
<keyword evidence="1" id="KW-0732">Signal</keyword>
<gene>
    <name evidence="2" type="ordered locus">MICA_1256</name>
</gene>
<dbReference type="OrthoDB" id="1122197at2"/>
<evidence type="ECO:0000313" key="2">
    <source>
        <dbReference type="EMBL" id="AEP09579.1"/>
    </source>
</evidence>
<accession>G2KRL7</accession>
<dbReference type="RefSeq" id="WP_014102802.1">
    <property type="nucleotide sequence ID" value="NC_016026.1"/>
</dbReference>
<dbReference type="EMBL" id="CP002382">
    <property type="protein sequence ID" value="AEP09579.1"/>
    <property type="molecule type" value="Genomic_DNA"/>
</dbReference>
<reference evidence="2 3" key="1">
    <citation type="journal article" date="2011" name="BMC Genomics">
        <title>Genomic insights into an obligate epibiotic bacterial predator: Micavibrio aeruginosavorus ARL-13.</title>
        <authorList>
            <person name="Wang Z."/>
            <person name="Kadouri D."/>
            <person name="Wu M."/>
        </authorList>
    </citation>
    <scope>NUCLEOTIDE SEQUENCE [LARGE SCALE GENOMIC DNA]</scope>
    <source>
        <strain evidence="2 3">ARL-13</strain>
    </source>
</reference>
<dbReference type="eggNOG" id="COG3350">
    <property type="taxonomic scope" value="Bacteria"/>
</dbReference>